<comment type="caution">
    <text evidence="1">The sequence shown here is derived from an EMBL/GenBank/DDBJ whole genome shotgun (WGS) entry which is preliminary data.</text>
</comment>
<dbReference type="OrthoDB" id="5351233at2759"/>
<reference evidence="1 2" key="1">
    <citation type="journal article" date="2020" name="ISME J.">
        <title>Uncovering the hidden diversity of litter-decomposition mechanisms in mushroom-forming fungi.</title>
        <authorList>
            <person name="Floudas D."/>
            <person name="Bentzer J."/>
            <person name="Ahren D."/>
            <person name="Johansson T."/>
            <person name="Persson P."/>
            <person name="Tunlid A."/>
        </authorList>
    </citation>
    <scope>NUCLEOTIDE SEQUENCE [LARGE SCALE GENOMIC DNA]</scope>
    <source>
        <strain evidence="1 2">CBS 101986</strain>
    </source>
</reference>
<organism evidence="1 2">
    <name type="scientific">Psilocybe cf. subviscida</name>
    <dbReference type="NCBI Taxonomy" id="2480587"/>
    <lineage>
        <taxon>Eukaryota</taxon>
        <taxon>Fungi</taxon>
        <taxon>Dikarya</taxon>
        <taxon>Basidiomycota</taxon>
        <taxon>Agaricomycotina</taxon>
        <taxon>Agaricomycetes</taxon>
        <taxon>Agaricomycetidae</taxon>
        <taxon>Agaricales</taxon>
        <taxon>Agaricineae</taxon>
        <taxon>Strophariaceae</taxon>
        <taxon>Psilocybe</taxon>
    </lineage>
</organism>
<evidence type="ECO:0000313" key="1">
    <source>
        <dbReference type="EMBL" id="KAF5330341.1"/>
    </source>
</evidence>
<gene>
    <name evidence="1" type="ORF">D9619_005489</name>
</gene>
<dbReference type="Proteomes" id="UP000567179">
    <property type="component" value="Unassembled WGS sequence"/>
</dbReference>
<dbReference type="AlphaFoldDB" id="A0A8H5FB34"/>
<evidence type="ECO:0000313" key="2">
    <source>
        <dbReference type="Proteomes" id="UP000567179"/>
    </source>
</evidence>
<name>A0A8H5FB34_9AGAR</name>
<sequence length="180" mass="19713">MVNGPPTPPPTTETELHDQARMPVSSPVADNAVPLQVESTARPETYRQFLPIIGELIAKKDFEGLVRVAETVDIQVYNDHSPSRLLTVTPLVLGFLIKDDAAAARYAMVRQPDAFASFPPFRSLMMLAIATAHRQYSKVYENIDALQSQASNADFPDKDLGLIITTMVPIFLGNGNNAFA</sequence>
<keyword evidence="2" id="KW-1185">Reference proteome</keyword>
<proteinExistence type="predicted"/>
<protein>
    <submittedName>
        <fullName evidence="1">Uncharacterized protein</fullName>
    </submittedName>
</protein>
<accession>A0A8H5FB34</accession>
<dbReference type="EMBL" id="JAACJJ010000001">
    <property type="protein sequence ID" value="KAF5330341.1"/>
    <property type="molecule type" value="Genomic_DNA"/>
</dbReference>